<keyword evidence="8" id="KW-1133">Transmembrane helix</keyword>
<keyword evidence="8" id="KW-0812">Transmembrane</keyword>
<keyword evidence="12" id="KW-1185">Reference proteome</keyword>
<evidence type="ECO:0000256" key="6">
    <source>
        <dbReference type="ARBA" id="ARBA00047604"/>
    </source>
</evidence>
<name>A0A8J2PVH7_9HEXA</name>
<dbReference type="GO" id="GO:0047196">
    <property type="term" value="F:long-chain-alcohol O-fatty-acyltransferase activity"/>
    <property type="evidence" value="ECO:0007669"/>
    <property type="project" value="UniProtKB-EC"/>
</dbReference>
<dbReference type="Proteomes" id="UP000708208">
    <property type="component" value="Unassembled WGS sequence"/>
</dbReference>
<dbReference type="GO" id="GO:0019432">
    <property type="term" value="P:triglyceride biosynthetic process"/>
    <property type="evidence" value="ECO:0007669"/>
    <property type="project" value="TreeGrafter"/>
</dbReference>
<evidence type="ECO:0000256" key="2">
    <source>
        <dbReference type="ARBA" id="ARBA00005189"/>
    </source>
</evidence>
<feature type="non-terminal residue" evidence="11">
    <location>
        <position position="465"/>
    </location>
</feature>
<evidence type="ECO:0000256" key="3">
    <source>
        <dbReference type="ARBA" id="ARBA00022679"/>
    </source>
</evidence>
<evidence type="ECO:0000256" key="7">
    <source>
        <dbReference type="ARBA" id="ARBA00048109"/>
    </source>
</evidence>
<evidence type="ECO:0000256" key="5">
    <source>
        <dbReference type="ARBA" id="ARBA00024360"/>
    </source>
</evidence>
<gene>
    <name evidence="11" type="ORF">AFUS01_LOCUS39596</name>
</gene>
<keyword evidence="3" id="KW-0808">Transferase</keyword>
<comment type="similarity">
    <text evidence="5">In the N-terminal section; belongs to the long-chain O-acyltransferase family.</text>
</comment>
<dbReference type="InterPro" id="IPR045034">
    <property type="entry name" value="O-acyltransferase_WSD1-like"/>
</dbReference>
<evidence type="ECO:0000259" key="9">
    <source>
        <dbReference type="Pfam" id="PF03007"/>
    </source>
</evidence>
<evidence type="ECO:0008006" key="13">
    <source>
        <dbReference type="Google" id="ProtNLM"/>
    </source>
</evidence>
<comment type="catalytic activity">
    <reaction evidence="6">
        <text>a long chain fatty alcohol + a fatty acyl-CoA = a long-chain alcohol wax ester + CoA</text>
        <dbReference type="Rhea" id="RHEA:38443"/>
        <dbReference type="ChEBI" id="CHEBI:17135"/>
        <dbReference type="ChEBI" id="CHEBI:57287"/>
        <dbReference type="ChEBI" id="CHEBI:77636"/>
        <dbReference type="ChEBI" id="CHEBI:235323"/>
        <dbReference type="EC" id="2.3.1.75"/>
    </reaction>
</comment>
<organism evidence="11 12">
    <name type="scientific">Allacma fusca</name>
    <dbReference type="NCBI Taxonomy" id="39272"/>
    <lineage>
        <taxon>Eukaryota</taxon>
        <taxon>Metazoa</taxon>
        <taxon>Ecdysozoa</taxon>
        <taxon>Arthropoda</taxon>
        <taxon>Hexapoda</taxon>
        <taxon>Collembola</taxon>
        <taxon>Symphypleona</taxon>
        <taxon>Sminthuridae</taxon>
        <taxon>Allacma</taxon>
    </lineage>
</organism>
<evidence type="ECO:0000313" key="12">
    <source>
        <dbReference type="Proteomes" id="UP000708208"/>
    </source>
</evidence>
<dbReference type="OrthoDB" id="619536at2759"/>
<feature type="non-terminal residue" evidence="11">
    <location>
        <position position="1"/>
    </location>
</feature>
<dbReference type="AlphaFoldDB" id="A0A8J2PVH7"/>
<comment type="catalytic activity">
    <reaction evidence="7">
        <text>an acyl-CoA + a 1,2-diacyl-sn-glycerol = a triacyl-sn-glycerol + CoA</text>
        <dbReference type="Rhea" id="RHEA:10868"/>
        <dbReference type="ChEBI" id="CHEBI:17815"/>
        <dbReference type="ChEBI" id="CHEBI:57287"/>
        <dbReference type="ChEBI" id="CHEBI:58342"/>
        <dbReference type="ChEBI" id="CHEBI:64615"/>
        <dbReference type="EC" id="2.3.1.20"/>
    </reaction>
</comment>
<sequence length="465" mass="52265">MGFYGILINIYISTASSQKRQAGFANTNIQMMQNCTTGDVAFASPWPTYFVFKLAPLVRPDLGKMLSAKSALFATDDIYKRPLTPVIAKYMIEGTLDIIRVKELILNNWIKAKYENGSPRFGELTHHVSHWMGFAFWTPEKKFNIGEHVKIKGSESGFTTETQLTVYMNELSTKPYEKYKSPWELIIVPNIVRERFADRTPRSAVIINFHHCLTDGFGLLTLMSKISSSVVGSGAESKSPEKKVLARQQKISLGGICKGVYFLLRAPYDFISYIFVKVDPTKSNSWHLPEAELEKEWTISPATEHISSDLVKEIKNCYGVSFNAVILAAFTGSIRNVMLCHPTKKVPDFIRVGHPFPVSPHPGKLRNVWTSTVMKLPVGEECPRKRLMYVEERLGKMKKSPLHSAIFAIMAVVGGLFPFLIRPLLKTKNCGAIVSNLPGPKNSEYLLEKKLVYMEFFLGLGPGNI</sequence>
<keyword evidence="8" id="KW-0472">Membrane</keyword>
<dbReference type="PANTHER" id="PTHR31650">
    <property type="entry name" value="O-ACYLTRANSFERASE (WSD1-LIKE) FAMILY PROTEIN"/>
    <property type="match status" value="1"/>
</dbReference>
<dbReference type="PANTHER" id="PTHR31650:SF1">
    <property type="entry name" value="WAX ESTER SYNTHASE_DIACYLGLYCEROL ACYLTRANSFERASE 4-RELATED"/>
    <property type="match status" value="1"/>
</dbReference>
<evidence type="ECO:0000259" key="10">
    <source>
        <dbReference type="Pfam" id="PF06974"/>
    </source>
</evidence>
<comment type="pathway">
    <text evidence="2">Lipid metabolism.</text>
</comment>
<reference evidence="11" key="1">
    <citation type="submission" date="2021-06" db="EMBL/GenBank/DDBJ databases">
        <authorList>
            <person name="Hodson N. C."/>
            <person name="Mongue J. A."/>
            <person name="Jaron S. K."/>
        </authorList>
    </citation>
    <scope>NUCLEOTIDE SEQUENCE</scope>
</reference>
<feature type="domain" description="O-acyltransferase WSD1-like N-terminal" evidence="9">
    <location>
        <begin position="115"/>
        <end position="256"/>
    </location>
</feature>
<dbReference type="Pfam" id="PF03007">
    <property type="entry name" value="WS_DGAT_cat"/>
    <property type="match status" value="1"/>
</dbReference>
<proteinExistence type="inferred from homology"/>
<evidence type="ECO:0000256" key="8">
    <source>
        <dbReference type="SAM" id="Phobius"/>
    </source>
</evidence>
<keyword evidence="4" id="KW-0012">Acyltransferase</keyword>
<dbReference type="GO" id="GO:0005886">
    <property type="term" value="C:plasma membrane"/>
    <property type="evidence" value="ECO:0007669"/>
    <property type="project" value="TreeGrafter"/>
</dbReference>
<comment type="pathway">
    <text evidence="1">Glycerolipid metabolism; triacylglycerol biosynthesis.</text>
</comment>
<dbReference type="InterPro" id="IPR009721">
    <property type="entry name" value="O-acyltransferase_WSD1_C"/>
</dbReference>
<dbReference type="EMBL" id="CAJVCH010552731">
    <property type="protein sequence ID" value="CAG7829752.1"/>
    <property type="molecule type" value="Genomic_DNA"/>
</dbReference>
<dbReference type="GO" id="GO:0004144">
    <property type="term" value="F:diacylglycerol O-acyltransferase activity"/>
    <property type="evidence" value="ECO:0007669"/>
    <property type="project" value="UniProtKB-EC"/>
</dbReference>
<protein>
    <recommendedName>
        <fullName evidence="13">O-acyltransferase WSD1 C-terminal domain-containing protein</fullName>
    </recommendedName>
</protein>
<evidence type="ECO:0000256" key="4">
    <source>
        <dbReference type="ARBA" id="ARBA00023315"/>
    </source>
</evidence>
<feature type="transmembrane region" description="Helical" evidence="8">
    <location>
        <begin position="402"/>
        <end position="421"/>
    </location>
</feature>
<accession>A0A8J2PVH7</accession>
<dbReference type="Pfam" id="PF06974">
    <property type="entry name" value="WS_DGAT_C"/>
    <property type="match status" value="1"/>
</dbReference>
<feature type="domain" description="O-acyltransferase WSD1 C-terminal" evidence="10">
    <location>
        <begin position="370"/>
        <end position="458"/>
    </location>
</feature>
<dbReference type="InterPro" id="IPR004255">
    <property type="entry name" value="O-acyltransferase_WSD1_N"/>
</dbReference>
<evidence type="ECO:0000256" key="1">
    <source>
        <dbReference type="ARBA" id="ARBA00004771"/>
    </source>
</evidence>
<evidence type="ECO:0000313" key="11">
    <source>
        <dbReference type="EMBL" id="CAG7829752.1"/>
    </source>
</evidence>
<comment type="caution">
    <text evidence="11">The sequence shown here is derived from an EMBL/GenBank/DDBJ whole genome shotgun (WGS) entry which is preliminary data.</text>
</comment>